<dbReference type="RefSeq" id="WP_245275961.1">
    <property type="nucleotide sequence ID" value="NZ_JACHBK010000008.1"/>
</dbReference>
<reference evidence="2 3" key="1">
    <citation type="submission" date="2020-08" db="EMBL/GenBank/DDBJ databases">
        <title>Genomic Encyclopedia of Type Strains, Phase IV (KMG-V): Genome sequencing to study the core and pangenomes of soil and plant-associated prokaryotes.</title>
        <authorList>
            <person name="Whitman W."/>
        </authorList>
    </citation>
    <scope>NUCLEOTIDE SEQUENCE [LARGE SCALE GENOMIC DNA]</scope>
    <source>
        <strain evidence="2 3">SEMIA 4084</strain>
    </source>
</reference>
<evidence type="ECO:0000259" key="1">
    <source>
        <dbReference type="Pfam" id="PF04230"/>
    </source>
</evidence>
<sequence length="365" mass="40328">MKSIFRALTARVAGGKSNALAEYVRRHHKVPLSWAGSTSNMDYLNIGDALSAVMVALLSGRDIERVPSKSNSLRMACVGTIGHGFAGGDVWFWGTGASMWKNPSAPRSDWQSFSGAGEKGFTVTATRGPVSEHLLTGKPEGTVGVYGDPVWLLPRFYAPVPIKKWKLGVIVHLSELADRDPETHVRSELQRYSIPENLKDHIRLINTVTPISMTSIKDKIDEILSCDRIVSTSLHGMVFAESYGIPCLHFPSHGPTQGLQVRNLDVHCDLDLRIIDLYRGLGMTELPVYAQDRDTLTDWDNLMAAIDSVWVQKTFDAQALLDAFPLDLAPLTSPAGGTIWDHPTLQNLILRHDVNELKRVDKLRA</sequence>
<proteinExistence type="predicted"/>
<dbReference type="AlphaFoldDB" id="A0A7W8UDQ5"/>
<evidence type="ECO:0000313" key="2">
    <source>
        <dbReference type="EMBL" id="MBB5536874.1"/>
    </source>
</evidence>
<organism evidence="2 3">
    <name type="scientific">Rhizobium giardinii</name>
    <dbReference type="NCBI Taxonomy" id="56731"/>
    <lineage>
        <taxon>Bacteria</taxon>
        <taxon>Pseudomonadati</taxon>
        <taxon>Pseudomonadota</taxon>
        <taxon>Alphaproteobacteria</taxon>
        <taxon>Hyphomicrobiales</taxon>
        <taxon>Rhizobiaceae</taxon>
        <taxon>Rhizobium/Agrobacterium group</taxon>
        <taxon>Rhizobium</taxon>
    </lineage>
</organism>
<comment type="caution">
    <text evidence="2">The sequence shown here is derived from an EMBL/GenBank/DDBJ whole genome shotgun (WGS) entry which is preliminary data.</text>
</comment>
<accession>A0A7W8UDQ5</accession>
<name>A0A7W8UDQ5_9HYPH</name>
<feature type="domain" description="Polysaccharide pyruvyl transferase" evidence="1">
    <location>
        <begin position="119"/>
        <end position="252"/>
    </location>
</feature>
<dbReference type="Proteomes" id="UP000585507">
    <property type="component" value="Unassembled WGS sequence"/>
</dbReference>
<keyword evidence="3" id="KW-1185">Reference proteome</keyword>
<protein>
    <recommendedName>
        <fullName evidence="1">Polysaccharide pyruvyl transferase domain-containing protein</fullName>
    </recommendedName>
</protein>
<dbReference type="InterPro" id="IPR007345">
    <property type="entry name" value="Polysacch_pyruvyl_Trfase"/>
</dbReference>
<gene>
    <name evidence="2" type="ORF">GGD55_003589</name>
</gene>
<dbReference type="EMBL" id="JACHBK010000008">
    <property type="protein sequence ID" value="MBB5536874.1"/>
    <property type="molecule type" value="Genomic_DNA"/>
</dbReference>
<evidence type="ECO:0000313" key="3">
    <source>
        <dbReference type="Proteomes" id="UP000585507"/>
    </source>
</evidence>
<dbReference type="Pfam" id="PF04230">
    <property type="entry name" value="PS_pyruv_trans"/>
    <property type="match status" value="1"/>
</dbReference>